<dbReference type="GO" id="GO:0005634">
    <property type="term" value="C:nucleus"/>
    <property type="evidence" value="ECO:0007669"/>
    <property type="project" value="TreeGrafter"/>
</dbReference>
<dbReference type="PANTHER" id="PTHR16266">
    <property type="entry name" value="WD REPEAT DOMAIN 9"/>
    <property type="match status" value="1"/>
</dbReference>
<dbReference type="GeneTree" id="ENSGT00950000183107"/>
<dbReference type="FunFam" id="2.30.30.1040:FF:000003">
    <property type="entry name" value="Bromodomain and WD repeat domain containing 1"/>
    <property type="match status" value="1"/>
</dbReference>
<dbReference type="GO" id="GO:0007010">
    <property type="term" value="P:cytoskeleton organization"/>
    <property type="evidence" value="ECO:0007669"/>
    <property type="project" value="TreeGrafter"/>
</dbReference>
<reference evidence="3" key="3">
    <citation type="submission" date="2025-09" db="UniProtKB">
        <authorList>
            <consortium name="Ensembl"/>
        </authorList>
    </citation>
    <scope>IDENTIFICATION</scope>
</reference>
<dbReference type="STRING" id="62062.ENSHHUP00000025937"/>
<accession>A0A4W5LJB6</accession>
<reference evidence="3" key="2">
    <citation type="submission" date="2025-08" db="UniProtKB">
        <authorList>
            <consortium name="Ensembl"/>
        </authorList>
    </citation>
    <scope>IDENTIFICATION</scope>
</reference>
<evidence type="ECO:0000313" key="4">
    <source>
        <dbReference type="Proteomes" id="UP000314982"/>
    </source>
</evidence>
<evidence type="ECO:0000259" key="2">
    <source>
        <dbReference type="Pfam" id="PF25313"/>
    </source>
</evidence>
<dbReference type="Gene3D" id="2.30.30.1040">
    <property type="match status" value="1"/>
</dbReference>
<sequence>LVVILSHPGDRFRSVIDDAWWFGTIEDQEPFQPEYPDSLFQCYNVCWDNSDTEKMSPWDMEPIPNEGRTHRHRHTHTPTHAYSTSQKFGHTYSFQGFSL</sequence>
<proteinExistence type="predicted"/>
<dbReference type="InterPro" id="IPR057451">
    <property type="entry name" value="BRWD/PHIP_AD"/>
</dbReference>
<dbReference type="InterPro" id="IPR052060">
    <property type="entry name" value="Bromo_WD_repeat"/>
</dbReference>
<organism evidence="3 4">
    <name type="scientific">Hucho hucho</name>
    <name type="common">huchen</name>
    <dbReference type="NCBI Taxonomy" id="62062"/>
    <lineage>
        <taxon>Eukaryota</taxon>
        <taxon>Metazoa</taxon>
        <taxon>Chordata</taxon>
        <taxon>Craniata</taxon>
        <taxon>Vertebrata</taxon>
        <taxon>Euteleostomi</taxon>
        <taxon>Actinopterygii</taxon>
        <taxon>Neopterygii</taxon>
        <taxon>Teleostei</taxon>
        <taxon>Protacanthopterygii</taxon>
        <taxon>Salmoniformes</taxon>
        <taxon>Salmonidae</taxon>
        <taxon>Salmoninae</taxon>
        <taxon>Hucho</taxon>
    </lineage>
</organism>
<name>A0A4W5LJB6_9TELE</name>
<dbReference type="GO" id="GO:0008360">
    <property type="term" value="P:regulation of cell shape"/>
    <property type="evidence" value="ECO:0007669"/>
    <property type="project" value="TreeGrafter"/>
</dbReference>
<keyword evidence="4" id="KW-1185">Reference proteome</keyword>
<protein>
    <recommendedName>
        <fullName evidence="2">BRWD/PHIP ancillary-like domain-containing protein</fullName>
    </recommendedName>
</protein>
<dbReference type="GO" id="GO:0006357">
    <property type="term" value="P:regulation of transcription by RNA polymerase II"/>
    <property type="evidence" value="ECO:0007669"/>
    <property type="project" value="TreeGrafter"/>
</dbReference>
<evidence type="ECO:0000256" key="1">
    <source>
        <dbReference type="SAM" id="MobiDB-lite"/>
    </source>
</evidence>
<dbReference type="Ensembl" id="ENSHHUT00000026960.1">
    <property type="protein sequence ID" value="ENSHHUP00000025937.1"/>
    <property type="gene ID" value="ENSHHUG00000016390.1"/>
</dbReference>
<reference evidence="4" key="1">
    <citation type="submission" date="2018-06" db="EMBL/GenBank/DDBJ databases">
        <title>Genome assembly of Danube salmon.</title>
        <authorList>
            <person name="Macqueen D.J."/>
            <person name="Gundappa M.K."/>
        </authorList>
    </citation>
    <scope>NUCLEOTIDE SEQUENCE [LARGE SCALE GENOMIC DNA]</scope>
</reference>
<dbReference type="Proteomes" id="UP000314982">
    <property type="component" value="Unassembled WGS sequence"/>
</dbReference>
<feature type="domain" description="BRWD/PHIP ancillary-like" evidence="2">
    <location>
        <begin position="8"/>
        <end position="66"/>
    </location>
</feature>
<feature type="region of interest" description="Disordered" evidence="1">
    <location>
        <begin position="56"/>
        <end position="84"/>
    </location>
</feature>
<evidence type="ECO:0000313" key="3">
    <source>
        <dbReference type="Ensembl" id="ENSHHUP00000025937.1"/>
    </source>
</evidence>
<dbReference type="Pfam" id="PF25313">
    <property type="entry name" value="BRWD_AD"/>
    <property type="match status" value="1"/>
</dbReference>
<dbReference type="PANTHER" id="PTHR16266:SF17">
    <property type="entry name" value="BRWD3"/>
    <property type="match status" value="1"/>
</dbReference>
<dbReference type="AlphaFoldDB" id="A0A4W5LJB6"/>